<protein>
    <submittedName>
        <fullName evidence="1">Uncharacterized protein</fullName>
    </submittedName>
</protein>
<accession>X0TMZ2</accession>
<dbReference type="AlphaFoldDB" id="X0TMZ2"/>
<organism evidence="1">
    <name type="scientific">marine sediment metagenome</name>
    <dbReference type="NCBI Taxonomy" id="412755"/>
    <lineage>
        <taxon>unclassified sequences</taxon>
        <taxon>metagenomes</taxon>
        <taxon>ecological metagenomes</taxon>
    </lineage>
</organism>
<dbReference type="EMBL" id="BARS01013217">
    <property type="protein sequence ID" value="GAF94614.1"/>
    <property type="molecule type" value="Genomic_DNA"/>
</dbReference>
<sequence>DMTTATATLPQQTLAYGHHLDRVSVTHEVRPGRYGHMTMSRELAEALVHNGHLDWCGPSSYAAECLGDELAAPIENAQIALDEADRCEHGVAHDLMNCKVCEAIVLRNQ</sequence>
<proteinExistence type="predicted"/>
<reference evidence="1" key="1">
    <citation type="journal article" date="2014" name="Front. Microbiol.">
        <title>High frequency of phylogenetically diverse reductive dehalogenase-homologous genes in deep subseafloor sedimentary metagenomes.</title>
        <authorList>
            <person name="Kawai M."/>
            <person name="Futagami T."/>
            <person name="Toyoda A."/>
            <person name="Takaki Y."/>
            <person name="Nishi S."/>
            <person name="Hori S."/>
            <person name="Arai W."/>
            <person name="Tsubouchi T."/>
            <person name="Morono Y."/>
            <person name="Uchiyama I."/>
            <person name="Ito T."/>
            <person name="Fujiyama A."/>
            <person name="Inagaki F."/>
            <person name="Takami H."/>
        </authorList>
    </citation>
    <scope>NUCLEOTIDE SEQUENCE</scope>
    <source>
        <strain evidence="1">Expedition CK06-06</strain>
    </source>
</reference>
<comment type="caution">
    <text evidence="1">The sequence shown here is derived from an EMBL/GenBank/DDBJ whole genome shotgun (WGS) entry which is preliminary data.</text>
</comment>
<feature type="non-terminal residue" evidence="1">
    <location>
        <position position="1"/>
    </location>
</feature>
<gene>
    <name evidence="1" type="ORF">S01H1_23095</name>
</gene>
<name>X0TMZ2_9ZZZZ</name>
<evidence type="ECO:0000313" key="1">
    <source>
        <dbReference type="EMBL" id="GAF94614.1"/>
    </source>
</evidence>